<name>X1P7Q1_9ZZZZ</name>
<accession>X1P7Q1</accession>
<gene>
    <name evidence="2" type="ORF">S06H3_51703</name>
</gene>
<sequence length="84" mass="9265">STLVVIPLAYLFASGFRANRPLIYFVWLSLMILFVLVEMRKDRLIVGLLCIAFAVWTFLADNTIGPAIGIGVLGLITVAIAKKR</sequence>
<dbReference type="EMBL" id="BARV01032829">
    <property type="protein sequence ID" value="GAI38456.1"/>
    <property type="molecule type" value="Genomic_DNA"/>
</dbReference>
<protein>
    <submittedName>
        <fullName evidence="2">Uncharacterized protein</fullName>
    </submittedName>
</protein>
<keyword evidence="1" id="KW-0472">Membrane</keyword>
<evidence type="ECO:0000313" key="2">
    <source>
        <dbReference type="EMBL" id="GAI38456.1"/>
    </source>
</evidence>
<dbReference type="AlphaFoldDB" id="X1P7Q1"/>
<evidence type="ECO:0000256" key="1">
    <source>
        <dbReference type="SAM" id="Phobius"/>
    </source>
</evidence>
<organism evidence="2">
    <name type="scientific">marine sediment metagenome</name>
    <dbReference type="NCBI Taxonomy" id="412755"/>
    <lineage>
        <taxon>unclassified sequences</taxon>
        <taxon>metagenomes</taxon>
        <taxon>ecological metagenomes</taxon>
    </lineage>
</organism>
<keyword evidence="1" id="KW-0812">Transmembrane</keyword>
<feature type="transmembrane region" description="Helical" evidence="1">
    <location>
        <begin position="65"/>
        <end position="81"/>
    </location>
</feature>
<feature type="transmembrane region" description="Helical" evidence="1">
    <location>
        <begin position="44"/>
        <end position="59"/>
    </location>
</feature>
<keyword evidence="1" id="KW-1133">Transmembrane helix</keyword>
<comment type="caution">
    <text evidence="2">The sequence shown here is derived from an EMBL/GenBank/DDBJ whole genome shotgun (WGS) entry which is preliminary data.</text>
</comment>
<proteinExistence type="predicted"/>
<feature type="non-terminal residue" evidence="2">
    <location>
        <position position="1"/>
    </location>
</feature>
<reference evidence="2" key="1">
    <citation type="journal article" date="2014" name="Front. Microbiol.">
        <title>High frequency of phylogenetically diverse reductive dehalogenase-homologous genes in deep subseafloor sedimentary metagenomes.</title>
        <authorList>
            <person name="Kawai M."/>
            <person name="Futagami T."/>
            <person name="Toyoda A."/>
            <person name="Takaki Y."/>
            <person name="Nishi S."/>
            <person name="Hori S."/>
            <person name="Arai W."/>
            <person name="Tsubouchi T."/>
            <person name="Morono Y."/>
            <person name="Uchiyama I."/>
            <person name="Ito T."/>
            <person name="Fujiyama A."/>
            <person name="Inagaki F."/>
            <person name="Takami H."/>
        </authorList>
    </citation>
    <scope>NUCLEOTIDE SEQUENCE</scope>
    <source>
        <strain evidence="2">Expedition CK06-06</strain>
    </source>
</reference>
<feature type="transmembrane region" description="Helical" evidence="1">
    <location>
        <begin position="21"/>
        <end position="37"/>
    </location>
</feature>